<feature type="region of interest" description="Disordered" evidence="1">
    <location>
        <begin position="1"/>
        <end position="43"/>
    </location>
</feature>
<protein>
    <submittedName>
        <fullName evidence="2">Type VII secretion effector (TIGR04197 family)</fullName>
    </submittedName>
</protein>
<gene>
    <name evidence="2" type="ORF">JOC28_001359</name>
</gene>
<feature type="region of interest" description="Disordered" evidence="1">
    <location>
        <begin position="88"/>
        <end position="110"/>
    </location>
</feature>
<reference evidence="2 3" key="1">
    <citation type="submission" date="2021-01" db="EMBL/GenBank/DDBJ databases">
        <title>Genomic Encyclopedia of Type Strains, Phase IV (KMG-IV): sequencing the most valuable type-strain genomes for metagenomic binning, comparative biology and taxonomic classification.</title>
        <authorList>
            <person name="Goeker M."/>
        </authorList>
    </citation>
    <scope>NUCLEOTIDE SEQUENCE [LARGE SCALE GENOMIC DNA]</scope>
    <source>
        <strain evidence="2 3">DSM 27382</strain>
    </source>
</reference>
<evidence type="ECO:0000313" key="3">
    <source>
        <dbReference type="Proteomes" id="UP000697472"/>
    </source>
</evidence>
<accession>A0ABS2PT04</accession>
<evidence type="ECO:0000313" key="2">
    <source>
        <dbReference type="EMBL" id="MBM7643058.1"/>
    </source>
</evidence>
<dbReference type="Proteomes" id="UP000697472">
    <property type="component" value="Unassembled WGS sequence"/>
</dbReference>
<name>A0ABS2PT04_9STRE</name>
<organism evidence="2 3">
    <name type="scientific">Streptococcus loxodontisalivarius</name>
    <dbReference type="NCBI Taxonomy" id="1349415"/>
    <lineage>
        <taxon>Bacteria</taxon>
        <taxon>Bacillati</taxon>
        <taxon>Bacillota</taxon>
        <taxon>Bacilli</taxon>
        <taxon>Lactobacillales</taxon>
        <taxon>Streptococcaceae</taxon>
        <taxon>Streptococcus</taxon>
    </lineage>
</organism>
<evidence type="ECO:0000256" key="1">
    <source>
        <dbReference type="SAM" id="MobiDB-lite"/>
    </source>
</evidence>
<keyword evidence="3" id="KW-1185">Reference proteome</keyword>
<proteinExistence type="predicted"/>
<sequence>MSTIQSNASSAQASATAISSGSAGIGAVSSGSKDSNSSYSGKGTMDGAIDNEAFYSHQVSEQISQFVSFVHAMASEFEAVDAGLGAQLSTPTTSLPSTTPKTTKTTDLPYTNYFK</sequence>
<dbReference type="EMBL" id="JAFBEH010000027">
    <property type="protein sequence ID" value="MBM7643058.1"/>
    <property type="molecule type" value="Genomic_DNA"/>
</dbReference>
<dbReference type="NCBIfam" id="TIGR04197">
    <property type="entry name" value="T7SS_SACOL2603"/>
    <property type="match status" value="1"/>
</dbReference>
<dbReference type="InterPro" id="IPR021477">
    <property type="entry name" value="TVIIS_effector_SACOL2603_fam"/>
</dbReference>
<comment type="caution">
    <text evidence="2">The sequence shown here is derived from an EMBL/GenBank/DDBJ whole genome shotgun (WGS) entry which is preliminary data.</text>
</comment>
<feature type="compositionally biased region" description="Low complexity" evidence="1">
    <location>
        <begin position="88"/>
        <end position="106"/>
    </location>
</feature>
<dbReference type="RefSeq" id="WP_205009932.1">
    <property type="nucleotide sequence ID" value="NZ_JAFBEH010000027.1"/>
</dbReference>